<proteinExistence type="predicted"/>
<evidence type="ECO:0000256" key="1">
    <source>
        <dbReference type="SAM" id="Phobius"/>
    </source>
</evidence>
<dbReference type="Proteomes" id="UP000468901">
    <property type="component" value="Unassembled WGS sequence"/>
</dbReference>
<dbReference type="RefSeq" id="WP_152216899.1">
    <property type="nucleotide sequence ID" value="NZ_WESC01000012.1"/>
</dbReference>
<feature type="transmembrane region" description="Helical" evidence="1">
    <location>
        <begin position="74"/>
        <end position="96"/>
    </location>
</feature>
<keyword evidence="3" id="KW-1185">Reference proteome</keyword>
<dbReference type="AlphaFoldDB" id="A0A6N6VEZ8"/>
<evidence type="ECO:0000313" key="3">
    <source>
        <dbReference type="Proteomes" id="UP000468901"/>
    </source>
</evidence>
<keyword evidence="1" id="KW-1133">Transmembrane helix</keyword>
<accession>A0A6N6VEZ8</accession>
<reference evidence="2 3" key="1">
    <citation type="submission" date="2019-09" db="EMBL/GenBank/DDBJ databases">
        <title>Parvibaculum sedimenti sp. nov., isolated from sediment.</title>
        <authorList>
            <person name="Wang Y."/>
        </authorList>
    </citation>
    <scope>NUCLEOTIDE SEQUENCE [LARGE SCALE GENOMIC DNA]</scope>
    <source>
        <strain evidence="2 3">HXT-9</strain>
    </source>
</reference>
<dbReference type="EMBL" id="WESC01000012">
    <property type="protein sequence ID" value="KAB7739227.1"/>
    <property type="molecule type" value="Genomic_DNA"/>
</dbReference>
<evidence type="ECO:0000313" key="2">
    <source>
        <dbReference type="EMBL" id="KAB7739227.1"/>
    </source>
</evidence>
<protein>
    <submittedName>
        <fullName evidence="2">Uncharacterized protein</fullName>
    </submittedName>
</protein>
<keyword evidence="1" id="KW-0472">Membrane</keyword>
<keyword evidence="1" id="KW-0812">Transmembrane</keyword>
<feature type="transmembrane region" description="Helical" evidence="1">
    <location>
        <begin position="42"/>
        <end position="62"/>
    </location>
</feature>
<name>A0A6N6VEZ8_9HYPH</name>
<gene>
    <name evidence="2" type="ORF">F2P47_13495</name>
</gene>
<sequence>MKQIHPGPLIAANPRLAAVGTALVLYLGLALASARAESFVDLAVVILPGIEATMFAAFAALYRDHVAPQAGRRHVAIALFVWFAASLATLWLYAAFTRAGIEAYARFGAPPAFGPIN</sequence>
<organism evidence="2 3">
    <name type="scientific">Parvibaculum sedimenti</name>
    <dbReference type="NCBI Taxonomy" id="2608632"/>
    <lineage>
        <taxon>Bacteria</taxon>
        <taxon>Pseudomonadati</taxon>
        <taxon>Pseudomonadota</taxon>
        <taxon>Alphaproteobacteria</taxon>
        <taxon>Hyphomicrobiales</taxon>
        <taxon>Parvibaculaceae</taxon>
        <taxon>Parvibaculum</taxon>
    </lineage>
</organism>
<comment type="caution">
    <text evidence="2">The sequence shown here is derived from an EMBL/GenBank/DDBJ whole genome shotgun (WGS) entry which is preliminary data.</text>
</comment>